<gene>
    <name evidence="5" type="ORF">FB554_2783</name>
</gene>
<keyword evidence="1" id="KW-0805">Transcription regulation</keyword>
<dbReference type="Gene3D" id="1.10.10.10">
    <property type="entry name" value="Winged helix-like DNA-binding domain superfamily/Winged helix DNA-binding domain"/>
    <property type="match status" value="1"/>
</dbReference>
<accession>A0A542XFK8</accession>
<dbReference type="SMART" id="SM00862">
    <property type="entry name" value="Trans_reg_C"/>
    <property type="match status" value="1"/>
</dbReference>
<dbReference type="InterPro" id="IPR029016">
    <property type="entry name" value="GAF-like_dom_sf"/>
</dbReference>
<proteinExistence type="predicted"/>
<evidence type="ECO:0000313" key="5">
    <source>
        <dbReference type="EMBL" id="TQL34607.1"/>
    </source>
</evidence>
<dbReference type="InterPro" id="IPR036388">
    <property type="entry name" value="WH-like_DNA-bd_sf"/>
</dbReference>
<dbReference type="GO" id="GO:0000160">
    <property type="term" value="P:phosphorelay signal transduction system"/>
    <property type="evidence" value="ECO:0007669"/>
    <property type="project" value="InterPro"/>
</dbReference>
<dbReference type="GO" id="GO:0006355">
    <property type="term" value="P:regulation of DNA-templated transcription"/>
    <property type="evidence" value="ECO:0007669"/>
    <property type="project" value="InterPro"/>
</dbReference>
<name>A0A542XFK8_9MICO</name>
<dbReference type="GO" id="GO:0003677">
    <property type="term" value="F:DNA binding"/>
    <property type="evidence" value="ECO:0007669"/>
    <property type="project" value="UniProtKB-KW"/>
</dbReference>
<feature type="domain" description="OmpR/PhoB-type" evidence="4">
    <location>
        <begin position="325"/>
        <end position="389"/>
    </location>
</feature>
<evidence type="ECO:0000256" key="3">
    <source>
        <dbReference type="ARBA" id="ARBA00023163"/>
    </source>
</evidence>
<evidence type="ECO:0000256" key="2">
    <source>
        <dbReference type="ARBA" id="ARBA00023125"/>
    </source>
</evidence>
<evidence type="ECO:0000259" key="4">
    <source>
        <dbReference type="SMART" id="SM00862"/>
    </source>
</evidence>
<dbReference type="EMBL" id="VFOK01000001">
    <property type="protein sequence ID" value="TQL34607.1"/>
    <property type="molecule type" value="Genomic_DNA"/>
</dbReference>
<reference evidence="5 6" key="1">
    <citation type="submission" date="2019-06" db="EMBL/GenBank/DDBJ databases">
        <title>Sequencing the genomes of 1000 actinobacteria strains.</title>
        <authorList>
            <person name="Klenk H.-P."/>
        </authorList>
    </citation>
    <scope>NUCLEOTIDE SEQUENCE [LARGE SCALE GENOMIC DNA]</scope>
    <source>
        <strain evidence="5 6">DSM 24617</strain>
    </source>
</reference>
<evidence type="ECO:0000313" key="6">
    <source>
        <dbReference type="Proteomes" id="UP000318336"/>
    </source>
</evidence>
<keyword evidence="3" id="KW-0804">Transcription</keyword>
<evidence type="ECO:0000256" key="1">
    <source>
        <dbReference type="ARBA" id="ARBA00023015"/>
    </source>
</evidence>
<organism evidence="5 6">
    <name type="scientific">Barrientosiimonas humi</name>
    <dbReference type="NCBI Taxonomy" id="999931"/>
    <lineage>
        <taxon>Bacteria</taxon>
        <taxon>Bacillati</taxon>
        <taxon>Actinomycetota</taxon>
        <taxon>Actinomycetes</taxon>
        <taxon>Micrococcales</taxon>
        <taxon>Dermacoccaceae</taxon>
        <taxon>Barrientosiimonas</taxon>
    </lineage>
</organism>
<keyword evidence="2" id="KW-0238">DNA-binding</keyword>
<keyword evidence="6" id="KW-1185">Reference proteome</keyword>
<sequence>MSHATTERTDLGSVAAVTVRDDPRRKAHDLRDLHRRWAETATVPDGVRTAIARAWSRQQPRPSTAPTTHLPDLAVAERRSQATELRTVLPHLESTLLDVASEASNELVVCDAKGFVLWVRGPSEVRRSSERLGFVEGANWSEDAVGTNGLGTAIVDARPIQVFGAEHTDEGHHGWVCTGAPILSPRTGAPAGAITLSGPLASAHPNTVALVSGAVRLAEQVLAAEHRADLDRVRRAAGDLAGGGPVVLVDDDGWVVESEGVSVGDRVWLPGRLHEGRVWSPLLGAIDAERVPGGWALRPVSTRDVRVVLCAGPPARAVVHAAGGTEEVRLTARHAAILAALAAHPDGVSGEELVRAAYDRPVSLVTLRAEVSRLRGRLGPLIDTRPYRLTAPCLVQP</sequence>
<dbReference type="Gene3D" id="3.30.450.40">
    <property type="match status" value="1"/>
</dbReference>
<dbReference type="OrthoDB" id="3928741at2"/>
<dbReference type="RefSeq" id="WP_142006980.1">
    <property type="nucleotide sequence ID" value="NZ_CAJTBP010000001.1"/>
</dbReference>
<protein>
    <recommendedName>
        <fullName evidence="4">OmpR/PhoB-type domain-containing protein</fullName>
    </recommendedName>
</protein>
<comment type="caution">
    <text evidence="5">The sequence shown here is derived from an EMBL/GenBank/DDBJ whole genome shotgun (WGS) entry which is preliminary data.</text>
</comment>
<dbReference type="Proteomes" id="UP000318336">
    <property type="component" value="Unassembled WGS sequence"/>
</dbReference>
<dbReference type="AlphaFoldDB" id="A0A542XFK8"/>
<dbReference type="InterPro" id="IPR001867">
    <property type="entry name" value="OmpR/PhoB-type_DNA-bd"/>
</dbReference>